<evidence type="ECO:0000256" key="14">
    <source>
        <dbReference type="ARBA" id="ARBA00073058"/>
    </source>
</evidence>
<protein>
    <recommendedName>
        <fullName evidence="14">Intraflagellar transport protein 81 homolog</fullName>
    </recommendedName>
    <alternativeName>
        <fullName evidence="15">Carnitine deficiency-associated protein expressed in ventricle 1</fullName>
    </alternativeName>
</protein>
<dbReference type="AlphaFoldDB" id="A0AA36H7K3"/>
<dbReference type="PANTHER" id="PTHR15614:SF2">
    <property type="entry name" value="INTRAFLAGELLAR TRANSPORT PROTEIN 81 HOMOLOG"/>
    <property type="match status" value="1"/>
</dbReference>
<keyword evidence="11" id="KW-0966">Cell projection</keyword>
<dbReference type="Gene3D" id="1.10.287.1490">
    <property type="match status" value="1"/>
</dbReference>
<evidence type="ECO:0000256" key="7">
    <source>
        <dbReference type="ARBA" id="ARBA00022990"/>
    </source>
</evidence>
<evidence type="ECO:0000256" key="2">
    <source>
        <dbReference type="ARBA" id="ARBA00022490"/>
    </source>
</evidence>
<evidence type="ECO:0000256" key="16">
    <source>
        <dbReference type="SAM" id="Coils"/>
    </source>
</evidence>
<evidence type="ECO:0000256" key="1">
    <source>
        <dbReference type="ARBA" id="ARBA00004120"/>
    </source>
</evidence>
<name>A0AA36H7K3_CYLNA</name>
<dbReference type="EMBL" id="CATQJL010000316">
    <property type="protein sequence ID" value="CAJ0605246.1"/>
    <property type="molecule type" value="Genomic_DNA"/>
</dbReference>
<dbReference type="InterPro" id="IPR029600">
    <property type="entry name" value="IFT81"/>
</dbReference>
<evidence type="ECO:0000256" key="11">
    <source>
        <dbReference type="ARBA" id="ARBA00023273"/>
    </source>
</evidence>
<feature type="coiled-coil region" evidence="16">
    <location>
        <begin position="168"/>
        <end position="195"/>
    </location>
</feature>
<evidence type="ECO:0000313" key="19">
    <source>
        <dbReference type="Proteomes" id="UP001176961"/>
    </source>
</evidence>
<accession>A0AA36H7K3</accession>
<dbReference type="GO" id="GO:0015631">
    <property type="term" value="F:tubulin binding"/>
    <property type="evidence" value="ECO:0007669"/>
    <property type="project" value="InterPro"/>
</dbReference>
<keyword evidence="7" id="KW-0007">Acetylation</keyword>
<keyword evidence="8 16" id="KW-0175">Coiled coil</keyword>
<organism evidence="18 19">
    <name type="scientific">Cylicocyclus nassatus</name>
    <name type="common">Nematode worm</name>
    <dbReference type="NCBI Taxonomy" id="53992"/>
    <lineage>
        <taxon>Eukaryota</taxon>
        <taxon>Metazoa</taxon>
        <taxon>Ecdysozoa</taxon>
        <taxon>Nematoda</taxon>
        <taxon>Chromadorea</taxon>
        <taxon>Rhabditida</taxon>
        <taxon>Rhabditina</taxon>
        <taxon>Rhabditomorpha</taxon>
        <taxon>Strongyloidea</taxon>
        <taxon>Strongylidae</taxon>
        <taxon>Cylicocyclus</taxon>
    </lineage>
</organism>
<comment type="similarity">
    <text evidence="12">Belongs to the IFT81 family.</text>
</comment>
<comment type="subcellular location">
    <subcellularLocation>
        <location evidence="1">Cytoplasm</location>
        <location evidence="1">Cytoskeleton</location>
        <location evidence="1">Cilium basal body</location>
    </subcellularLocation>
</comment>
<keyword evidence="3" id="KW-0597">Phosphoprotein</keyword>
<reference evidence="18" key="1">
    <citation type="submission" date="2023-07" db="EMBL/GenBank/DDBJ databases">
        <authorList>
            <consortium name="CYATHOMIX"/>
        </authorList>
    </citation>
    <scope>NUCLEOTIDE SEQUENCE</scope>
    <source>
        <strain evidence="18">N/A</strain>
    </source>
</reference>
<evidence type="ECO:0000256" key="13">
    <source>
        <dbReference type="ARBA" id="ARBA00055755"/>
    </source>
</evidence>
<feature type="coiled-coil region" evidence="16">
    <location>
        <begin position="309"/>
        <end position="382"/>
    </location>
</feature>
<dbReference type="InterPro" id="IPR043016">
    <property type="entry name" value="IFT81_N_sf"/>
</dbReference>
<feature type="coiled-coil region" evidence="16">
    <location>
        <begin position="482"/>
        <end position="516"/>
    </location>
</feature>
<dbReference type="GO" id="GO:0060271">
    <property type="term" value="P:cilium assembly"/>
    <property type="evidence" value="ECO:0007669"/>
    <property type="project" value="InterPro"/>
</dbReference>
<evidence type="ECO:0000259" key="17">
    <source>
        <dbReference type="Pfam" id="PF18383"/>
    </source>
</evidence>
<keyword evidence="19" id="KW-1185">Reference proteome</keyword>
<dbReference type="Pfam" id="PF18383">
    <property type="entry name" value="IFT81_CH"/>
    <property type="match status" value="1"/>
</dbReference>
<evidence type="ECO:0000256" key="9">
    <source>
        <dbReference type="ARBA" id="ARBA00023069"/>
    </source>
</evidence>
<keyword evidence="6" id="KW-0744">Spermatogenesis</keyword>
<evidence type="ECO:0000256" key="3">
    <source>
        <dbReference type="ARBA" id="ARBA00022553"/>
    </source>
</evidence>
<dbReference type="FunFam" id="1.10.418.70:FF:000001">
    <property type="entry name" value="Intraflagellar transport protein 81 homolog"/>
    <property type="match status" value="1"/>
</dbReference>
<dbReference type="InterPro" id="IPR041146">
    <property type="entry name" value="IFT81_CH"/>
</dbReference>
<dbReference type="GO" id="GO:0036064">
    <property type="term" value="C:ciliary basal body"/>
    <property type="evidence" value="ECO:0007669"/>
    <property type="project" value="TreeGrafter"/>
</dbReference>
<comment type="caution">
    <text evidence="18">The sequence shown here is derived from an EMBL/GenBank/DDBJ whole genome shotgun (WGS) entry which is preliminary data.</text>
</comment>
<dbReference type="Proteomes" id="UP001176961">
    <property type="component" value="Unassembled WGS sequence"/>
</dbReference>
<keyword evidence="5" id="KW-0970">Cilium biogenesis/degradation</keyword>
<feature type="coiled-coil region" evidence="16">
    <location>
        <begin position="542"/>
        <end position="601"/>
    </location>
</feature>
<dbReference type="GO" id="GO:0007283">
    <property type="term" value="P:spermatogenesis"/>
    <property type="evidence" value="ECO:0007669"/>
    <property type="project" value="UniProtKB-KW"/>
</dbReference>
<evidence type="ECO:0000256" key="6">
    <source>
        <dbReference type="ARBA" id="ARBA00022871"/>
    </source>
</evidence>
<sequence length="644" mass="74153">MSVDSLNFIIQNLNSPPFNCNTSLIAFDLWSPTTLLQTLSDVISWITQSPNVDVMKETADETALRLLHHLKILKFEPPSDVDDLEEWRSGLVEGAKRSVYPVLFYLFSNIDALKQRAYLAKYLVKVEIPSDVHDVDTQEMQNELAQLMERFKVTHASVLDVQQDTMLIEDIKADLKSMTLEKEVLSRKIEKTMKKIENLPSLKRQMAAAVDLRIQKNRLNELEMQRYEQRDGMISTEKKIQRLRDQLAELRSISENLDPTNLIAQLEDDIATNTYLLEVKLSAEREQKRQVLNELARVSNMPAIEQADINKLQAELEAKTNEIMELEKERDKDEESTDENFSIFRHQALGVERRKDAVAEKVQEARHELGSLQQQVDQRKDVLRSTTGAEVMSAHQFKTYVGRIRDKKVVYKKKKMQIEELLTEREVLLRTMNLLPKNVEQLEQKIESFGAEPITVSSALPSSHAKIALPDTTDVEELRGIVTDLVQDLDQQRDTVTELKRRRNDLQEVFNGEEETFDSKKAEYESRRAHLNEEFEELKPLIQSLEERQEEAEKTIPQVEEQINEAEKQLSAFNSSASNPDEDLKAQLEEEQAIAESLLQNNGSQITDYEAAKKQMILWKSLLSMFEAKIASTNEDQHLGNEDS</sequence>
<feature type="domain" description="IFT81 calponin homology" evidence="17">
    <location>
        <begin position="4"/>
        <end position="127"/>
    </location>
</feature>
<dbReference type="GO" id="GO:0030992">
    <property type="term" value="C:intraciliary transport particle B"/>
    <property type="evidence" value="ECO:0007669"/>
    <property type="project" value="InterPro"/>
</dbReference>
<keyword evidence="9" id="KW-0969">Cilium</keyword>
<proteinExistence type="inferred from homology"/>
<keyword evidence="4" id="KW-0221">Differentiation</keyword>
<keyword evidence="2" id="KW-0963">Cytoplasm</keyword>
<keyword evidence="10" id="KW-0206">Cytoskeleton</keyword>
<evidence type="ECO:0000256" key="15">
    <source>
        <dbReference type="ARBA" id="ARBA00079903"/>
    </source>
</evidence>
<dbReference type="Gene3D" id="1.10.418.70">
    <property type="entry name" value="Intraflagellar transport protein 81, N-terminal domain"/>
    <property type="match status" value="1"/>
</dbReference>
<evidence type="ECO:0000256" key="10">
    <source>
        <dbReference type="ARBA" id="ARBA00023212"/>
    </source>
</evidence>
<gene>
    <name evidence="18" type="ORF">CYNAS_LOCUS17229</name>
</gene>
<evidence type="ECO:0000256" key="12">
    <source>
        <dbReference type="ARBA" id="ARBA00043983"/>
    </source>
</evidence>
<evidence type="ECO:0000256" key="8">
    <source>
        <dbReference type="ARBA" id="ARBA00023054"/>
    </source>
</evidence>
<dbReference type="GO" id="GO:0030154">
    <property type="term" value="P:cell differentiation"/>
    <property type="evidence" value="ECO:0007669"/>
    <property type="project" value="UniProtKB-KW"/>
</dbReference>
<dbReference type="PANTHER" id="PTHR15614">
    <property type="entry name" value="INTRAFLAGELLAR TRANSPORT PROTEIN 81 HOMOLOG"/>
    <property type="match status" value="1"/>
</dbReference>
<evidence type="ECO:0000256" key="5">
    <source>
        <dbReference type="ARBA" id="ARBA00022794"/>
    </source>
</evidence>
<evidence type="ECO:0000256" key="4">
    <source>
        <dbReference type="ARBA" id="ARBA00022782"/>
    </source>
</evidence>
<evidence type="ECO:0000313" key="18">
    <source>
        <dbReference type="EMBL" id="CAJ0605246.1"/>
    </source>
</evidence>
<dbReference type="GO" id="GO:0042073">
    <property type="term" value="P:intraciliary transport"/>
    <property type="evidence" value="ECO:0007669"/>
    <property type="project" value="InterPro"/>
</dbReference>
<comment type="function">
    <text evidence="13">Component of the intraflagellar transport (IFT) complex B: together with IFT74, forms a tubulin-binding module that specifically mediates transport of tubulin within the cilium. Binds tubulin via its CH (calponin-homology)-like region. Required for ciliogenesis. Required for proper regulation of SHH signaling. Plays an important role during spermatogenesis by modulating the assembly and elongation of the sperm flagella.</text>
</comment>